<keyword evidence="2 5" id="KW-0808">Transferase</keyword>
<dbReference type="EMBL" id="HG934468">
    <property type="protein sequence ID" value="CDN31645.1"/>
    <property type="molecule type" value="Genomic_DNA"/>
</dbReference>
<feature type="domain" description="Methyltransferase small" evidence="6">
    <location>
        <begin position="98"/>
        <end position="190"/>
    </location>
</feature>
<evidence type="ECO:0000313" key="7">
    <source>
        <dbReference type="EMBL" id="CDN31645.1"/>
    </source>
</evidence>
<dbReference type="eggNOG" id="COG2890">
    <property type="taxonomic scope" value="Bacteria"/>
</dbReference>
<dbReference type="PANTHER" id="PTHR18895:SF74">
    <property type="entry name" value="MTRF1L RELEASE FACTOR GLUTAMINE METHYLTRANSFERASE"/>
    <property type="match status" value="1"/>
</dbReference>
<comment type="caution">
    <text evidence="5">Lacks conserved residue(s) required for the propagation of feature annotation.</text>
</comment>
<dbReference type="PROSITE" id="PS00092">
    <property type="entry name" value="N6_MTASE"/>
    <property type="match status" value="1"/>
</dbReference>
<dbReference type="Gene3D" id="3.40.50.150">
    <property type="entry name" value="Vaccinia Virus protein VP39"/>
    <property type="match status" value="1"/>
</dbReference>
<organism evidence="7 8">
    <name type="scientific">Mucinivorans hirudinis</name>
    <dbReference type="NCBI Taxonomy" id="1433126"/>
    <lineage>
        <taxon>Bacteria</taxon>
        <taxon>Pseudomonadati</taxon>
        <taxon>Bacteroidota</taxon>
        <taxon>Bacteroidia</taxon>
        <taxon>Bacteroidales</taxon>
        <taxon>Rikenellaceae</taxon>
        <taxon>Mucinivorans</taxon>
    </lineage>
</organism>
<comment type="similarity">
    <text evidence="5">Belongs to the protein N5-glutamine methyltransferase family. PrmC subfamily.</text>
</comment>
<dbReference type="KEGG" id="rbc:BN938_1558"/>
<dbReference type="NCBIfam" id="TIGR00536">
    <property type="entry name" value="hemK_fam"/>
    <property type="match status" value="1"/>
</dbReference>
<dbReference type="STRING" id="1433126.BN938_1558"/>
<dbReference type="AlphaFoldDB" id="A0A060R899"/>
<gene>
    <name evidence="5" type="primary">prmC</name>
    <name evidence="7" type="ORF">BN938_1558</name>
</gene>
<protein>
    <recommendedName>
        <fullName evidence="5">Release factor glutamine methyltransferase</fullName>
        <shortName evidence="5">RF MTase</shortName>
        <ecNumber evidence="5">2.1.1.297</ecNumber>
    </recommendedName>
    <alternativeName>
        <fullName evidence="5">N5-glutamine methyltransferase PrmC</fullName>
    </alternativeName>
    <alternativeName>
        <fullName evidence="5">Protein-(glutamine-N5) MTase PrmC</fullName>
    </alternativeName>
    <alternativeName>
        <fullName evidence="5">Protein-glutamine N-methyltransferase PrmC</fullName>
    </alternativeName>
</protein>
<dbReference type="InterPro" id="IPR019874">
    <property type="entry name" value="RF_methyltr_PrmC"/>
</dbReference>
<dbReference type="HOGENOM" id="CLU_018398_3_2_10"/>
<proteinExistence type="inferred from homology"/>
<evidence type="ECO:0000256" key="5">
    <source>
        <dbReference type="HAMAP-Rule" id="MF_02126"/>
    </source>
</evidence>
<keyword evidence="8" id="KW-1185">Reference proteome</keyword>
<dbReference type="GO" id="GO:0032259">
    <property type="term" value="P:methylation"/>
    <property type="evidence" value="ECO:0007669"/>
    <property type="project" value="UniProtKB-KW"/>
</dbReference>
<dbReference type="PATRIC" id="fig|1433126.3.peg.1543"/>
<evidence type="ECO:0000256" key="1">
    <source>
        <dbReference type="ARBA" id="ARBA00022603"/>
    </source>
</evidence>
<evidence type="ECO:0000256" key="3">
    <source>
        <dbReference type="ARBA" id="ARBA00022691"/>
    </source>
</evidence>
<evidence type="ECO:0000259" key="6">
    <source>
        <dbReference type="Pfam" id="PF05175"/>
    </source>
</evidence>
<dbReference type="InterPro" id="IPR050320">
    <property type="entry name" value="N5-glutamine_MTase"/>
</dbReference>
<comment type="catalytic activity">
    <reaction evidence="4 5">
        <text>L-glutaminyl-[peptide chain release factor] + S-adenosyl-L-methionine = N(5)-methyl-L-glutaminyl-[peptide chain release factor] + S-adenosyl-L-homocysteine + H(+)</text>
        <dbReference type="Rhea" id="RHEA:42896"/>
        <dbReference type="Rhea" id="RHEA-COMP:10271"/>
        <dbReference type="Rhea" id="RHEA-COMP:10272"/>
        <dbReference type="ChEBI" id="CHEBI:15378"/>
        <dbReference type="ChEBI" id="CHEBI:30011"/>
        <dbReference type="ChEBI" id="CHEBI:57856"/>
        <dbReference type="ChEBI" id="CHEBI:59789"/>
        <dbReference type="ChEBI" id="CHEBI:61891"/>
        <dbReference type="EC" id="2.1.1.297"/>
    </reaction>
</comment>
<feature type="binding site" evidence="5">
    <location>
        <position position="182"/>
    </location>
    <ligand>
        <name>S-adenosyl-L-methionine</name>
        <dbReference type="ChEBI" id="CHEBI:59789"/>
    </ligand>
</feature>
<dbReference type="InterPro" id="IPR002052">
    <property type="entry name" value="DNA_methylase_N6_adenine_CS"/>
</dbReference>
<keyword evidence="3 5" id="KW-0949">S-adenosyl-L-methionine</keyword>
<sequence length="278" mass="31556">MNANRAYAYVKGSLSSFYDEREAESLALRLLEHLYGITRREIVLSQEIDVSPEELNLAISLLNEQKPIQYIIGYEQFCAREFIVNESVLIPRPETEELVQLIVRRGAKYGKFLDIGTGSGAIAITLAKEIPGAELTAWDISEAALETARENADRLNANVKFERVDVLDLPDGDEKFDLIVSNPPYVLDSEKFEMRRNVLDYEPHTALFVRDSDPLIFYRAIVRYAAKHLTAAGGLYFEINQKYGAGVADLMREDFQNIEILKDIHGVDRFVIGNVKEY</sequence>
<dbReference type="GO" id="GO:0003676">
    <property type="term" value="F:nucleic acid binding"/>
    <property type="evidence" value="ECO:0007669"/>
    <property type="project" value="InterPro"/>
</dbReference>
<feature type="binding site" evidence="5">
    <location>
        <begin position="182"/>
        <end position="185"/>
    </location>
    <ligand>
        <name>substrate</name>
    </ligand>
</feature>
<evidence type="ECO:0000256" key="2">
    <source>
        <dbReference type="ARBA" id="ARBA00022679"/>
    </source>
</evidence>
<dbReference type="Pfam" id="PF05175">
    <property type="entry name" value="MTS"/>
    <property type="match status" value="1"/>
</dbReference>
<feature type="binding site" evidence="5">
    <location>
        <begin position="116"/>
        <end position="120"/>
    </location>
    <ligand>
        <name>S-adenosyl-L-methionine</name>
        <dbReference type="ChEBI" id="CHEBI:59789"/>
    </ligand>
</feature>
<dbReference type="HAMAP" id="MF_02126">
    <property type="entry name" value="RF_methyltr_PrmC"/>
    <property type="match status" value="1"/>
</dbReference>
<comment type="function">
    <text evidence="5">Methylates the class 1 translation termination release factors RF1/PrfA and RF2/PrfB on the glutamine residue of the universally conserved GGQ motif.</text>
</comment>
<dbReference type="Proteomes" id="UP000027616">
    <property type="component" value="Chromosome I"/>
</dbReference>
<dbReference type="SUPFAM" id="SSF53335">
    <property type="entry name" value="S-adenosyl-L-methionine-dependent methyltransferases"/>
    <property type="match status" value="1"/>
</dbReference>
<dbReference type="CDD" id="cd02440">
    <property type="entry name" value="AdoMet_MTases"/>
    <property type="match status" value="1"/>
</dbReference>
<dbReference type="GO" id="GO:0102559">
    <property type="term" value="F:peptide chain release factor N(5)-glutamine methyltransferase activity"/>
    <property type="evidence" value="ECO:0007669"/>
    <property type="project" value="UniProtKB-EC"/>
</dbReference>
<evidence type="ECO:0000313" key="8">
    <source>
        <dbReference type="Proteomes" id="UP000027616"/>
    </source>
</evidence>
<dbReference type="NCBIfam" id="TIGR03534">
    <property type="entry name" value="RF_mod_PrmC"/>
    <property type="match status" value="1"/>
</dbReference>
<accession>A0A060R899</accession>
<dbReference type="InterPro" id="IPR007848">
    <property type="entry name" value="Small_mtfrase_dom"/>
</dbReference>
<keyword evidence="1 5" id="KW-0489">Methyltransferase</keyword>
<dbReference type="InterPro" id="IPR004556">
    <property type="entry name" value="HemK-like"/>
</dbReference>
<dbReference type="OrthoDB" id="9800643at2"/>
<dbReference type="InterPro" id="IPR029063">
    <property type="entry name" value="SAM-dependent_MTases_sf"/>
</dbReference>
<dbReference type="PANTHER" id="PTHR18895">
    <property type="entry name" value="HEMK METHYLTRANSFERASE"/>
    <property type="match status" value="1"/>
</dbReference>
<name>A0A060R899_9BACT</name>
<evidence type="ECO:0000256" key="4">
    <source>
        <dbReference type="ARBA" id="ARBA00048391"/>
    </source>
</evidence>
<dbReference type="EC" id="2.1.1.297" evidence="5"/>
<reference evidence="7 8" key="1">
    <citation type="journal article" date="2015" name="Genome Announc.">
        <title>Complete Genome Sequence of the Novel Leech Symbiont Mucinivorans hirudinis M3T.</title>
        <authorList>
            <person name="Nelson M.C."/>
            <person name="Bomar L."/>
            <person name="Graf J."/>
        </authorList>
    </citation>
    <scope>NUCLEOTIDE SEQUENCE [LARGE SCALE GENOMIC DNA]</scope>
    <source>
        <strain evidence="8">M3</strain>
    </source>
</reference>
<dbReference type="Gene3D" id="1.10.8.10">
    <property type="entry name" value="DNA helicase RuvA subunit, C-terminal domain"/>
    <property type="match status" value="1"/>
</dbReference>
<feature type="binding site" evidence="5">
    <location>
        <position position="139"/>
    </location>
    <ligand>
        <name>S-adenosyl-L-methionine</name>
        <dbReference type="ChEBI" id="CHEBI:59789"/>
    </ligand>
</feature>